<name>A0A0P1B5J0_PLAHL</name>
<accession>A0A0P1B5J0</accession>
<dbReference type="Proteomes" id="UP000054928">
    <property type="component" value="Unassembled WGS sequence"/>
</dbReference>
<sequence>MTYSSAEVLVPHKLKNSYRATPCGTRNTSVSCVDVVNEYEKTLTYKRMSGEGEPYLCVRGDAHLSETWSRRWYRATICE</sequence>
<evidence type="ECO:0000313" key="2">
    <source>
        <dbReference type="Proteomes" id="UP000054928"/>
    </source>
</evidence>
<dbReference type="RefSeq" id="XP_024585690.1">
    <property type="nucleotide sequence ID" value="XM_024720497.1"/>
</dbReference>
<keyword evidence="2" id="KW-1185">Reference proteome</keyword>
<dbReference type="AlphaFoldDB" id="A0A0P1B5J0"/>
<organism evidence="1 2">
    <name type="scientific">Plasmopara halstedii</name>
    <name type="common">Downy mildew of sunflower</name>
    <dbReference type="NCBI Taxonomy" id="4781"/>
    <lineage>
        <taxon>Eukaryota</taxon>
        <taxon>Sar</taxon>
        <taxon>Stramenopiles</taxon>
        <taxon>Oomycota</taxon>
        <taxon>Peronosporomycetes</taxon>
        <taxon>Peronosporales</taxon>
        <taxon>Peronosporaceae</taxon>
        <taxon>Plasmopara</taxon>
    </lineage>
</organism>
<reference evidence="2" key="1">
    <citation type="submission" date="2014-09" db="EMBL/GenBank/DDBJ databases">
        <authorList>
            <person name="Sharma Rahul"/>
            <person name="Thines Marco"/>
        </authorList>
    </citation>
    <scope>NUCLEOTIDE SEQUENCE [LARGE SCALE GENOMIC DNA]</scope>
</reference>
<evidence type="ECO:0000313" key="1">
    <source>
        <dbReference type="EMBL" id="CEG49321.1"/>
    </source>
</evidence>
<dbReference type="EMBL" id="CCYD01003042">
    <property type="protein sequence ID" value="CEG49321.1"/>
    <property type="molecule type" value="Genomic_DNA"/>
</dbReference>
<protein>
    <submittedName>
        <fullName evidence="1">Uncharacterized protein</fullName>
    </submittedName>
</protein>
<dbReference type="GeneID" id="36402146"/>
<proteinExistence type="predicted"/>